<dbReference type="OrthoDB" id="660759at2759"/>
<keyword evidence="8" id="KW-0333">Golgi apparatus</keyword>
<proteinExistence type="inferred from homology"/>
<evidence type="ECO:0000256" key="9">
    <source>
        <dbReference type="SAM" id="MobiDB-lite"/>
    </source>
</evidence>
<reference evidence="10" key="1">
    <citation type="journal article" date="2020" name="BMC Genomics">
        <title>Correction to: Identification and distribution of gene clusters required for synthesis of sphingolipid metabolism inhibitors in diverse species of the filamentous fungus Fusarium.</title>
        <authorList>
            <person name="Kim H.S."/>
            <person name="Lohmar J.M."/>
            <person name="Busman M."/>
            <person name="Brown D.W."/>
            <person name="Naumann T.A."/>
            <person name="Divon H.H."/>
            <person name="Lysoe E."/>
            <person name="Uhlig S."/>
            <person name="Proctor R.H."/>
        </authorList>
    </citation>
    <scope>NUCLEOTIDE SEQUENCE</scope>
    <source>
        <strain evidence="10">NRRL 22465</strain>
    </source>
</reference>
<evidence type="ECO:0000313" key="10">
    <source>
        <dbReference type="EMBL" id="KAF4977622.1"/>
    </source>
</evidence>
<evidence type="ECO:0000256" key="1">
    <source>
        <dbReference type="ARBA" id="ARBA00004141"/>
    </source>
</evidence>
<dbReference type="PANTHER" id="PTHR23137">
    <property type="entry name" value="VESICLE TRANSPORT PROTEIN-RELATED"/>
    <property type="match status" value="1"/>
</dbReference>
<feature type="region of interest" description="Disordered" evidence="9">
    <location>
        <begin position="1"/>
        <end position="28"/>
    </location>
</feature>
<evidence type="ECO:0000256" key="3">
    <source>
        <dbReference type="ARBA" id="ARBA00022692"/>
    </source>
</evidence>
<dbReference type="GO" id="GO:0015031">
    <property type="term" value="P:protein transport"/>
    <property type="evidence" value="ECO:0007669"/>
    <property type="project" value="UniProtKB-KW"/>
</dbReference>
<keyword evidence="3 8" id="KW-0812">Transmembrane</keyword>
<keyword evidence="5 8" id="KW-1133">Transmembrane helix</keyword>
<accession>A0A8H4UJD3</accession>
<comment type="similarity">
    <text evidence="7 8">Belongs to the SFT2 family.</text>
</comment>
<name>A0A8H4UJD3_9HYPO</name>
<evidence type="ECO:0000256" key="6">
    <source>
        <dbReference type="ARBA" id="ARBA00023136"/>
    </source>
</evidence>
<reference evidence="10" key="2">
    <citation type="submission" date="2020-05" db="EMBL/GenBank/DDBJ databases">
        <authorList>
            <person name="Kim H.-S."/>
            <person name="Proctor R.H."/>
            <person name="Brown D.W."/>
        </authorList>
    </citation>
    <scope>NUCLEOTIDE SEQUENCE</scope>
    <source>
        <strain evidence="10">NRRL 22465</strain>
    </source>
</reference>
<evidence type="ECO:0000256" key="5">
    <source>
        <dbReference type="ARBA" id="ARBA00022989"/>
    </source>
</evidence>
<dbReference type="GO" id="GO:0000139">
    <property type="term" value="C:Golgi membrane"/>
    <property type="evidence" value="ECO:0007669"/>
    <property type="project" value="UniProtKB-SubCell"/>
</dbReference>
<feature type="transmembrane region" description="Helical" evidence="8">
    <location>
        <begin position="123"/>
        <end position="147"/>
    </location>
</feature>
<keyword evidence="6 8" id="KW-0472">Membrane</keyword>
<keyword evidence="2 8" id="KW-0813">Transport</keyword>
<evidence type="ECO:0000313" key="11">
    <source>
        <dbReference type="Proteomes" id="UP000635477"/>
    </source>
</evidence>
<dbReference type="Pfam" id="PF04178">
    <property type="entry name" value="Got1"/>
    <property type="match status" value="1"/>
</dbReference>
<feature type="transmembrane region" description="Helical" evidence="8">
    <location>
        <begin position="188"/>
        <end position="206"/>
    </location>
</feature>
<keyword evidence="11" id="KW-1185">Reference proteome</keyword>
<dbReference type="Proteomes" id="UP000635477">
    <property type="component" value="Unassembled WGS sequence"/>
</dbReference>
<feature type="transmembrane region" description="Helical" evidence="8">
    <location>
        <begin position="213"/>
        <end position="230"/>
    </location>
</feature>
<comment type="caution">
    <text evidence="10">The sequence shown here is derived from an EMBL/GenBank/DDBJ whole genome shotgun (WGS) entry which is preliminary data.</text>
</comment>
<dbReference type="InterPro" id="IPR007305">
    <property type="entry name" value="Vesicle_transpt_Got1/SFT2"/>
</dbReference>
<evidence type="ECO:0000256" key="2">
    <source>
        <dbReference type="ARBA" id="ARBA00022448"/>
    </source>
</evidence>
<evidence type="ECO:0000256" key="7">
    <source>
        <dbReference type="ARBA" id="ARBA00025800"/>
    </source>
</evidence>
<dbReference type="PANTHER" id="PTHR23137:SF36">
    <property type="entry name" value="VESICLE TRANSPORT PROTEIN SFT2C"/>
    <property type="match status" value="1"/>
</dbReference>
<gene>
    <name evidence="10" type="ORF">FZEAL_5883</name>
</gene>
<dbReference type="EMBL" id="JABEYC010000428">
    <property type="protein sequence ID" value="KAF4977622.1"/>
    <property type="molecule type" value="Genomic_DNA"/>
</dbReference>
<protein>
    <recommendedName>
        <fullName evidence="8">Protein transport protein SFT2</fullName>
    </recommendedName>
</protein>
<organism evidence="10 11">
    <name type="scientific">Fusarium zealandicum</name>
    <dbReference type="NCBI Taxonomy" id="1053134"/>
    <lineage>
        <taxon>Eukaryota</taxon>
        <taxon>Fungi</taxon>
        <taxon>Dikarya</taxon>
        <taxon>Ascomycota</taxon>
        <taxon>Pezizomycotina</taxon>
        <taxon>Sordariomycetes</taxon>
        <taxon>Hypocreomycetidae</taxon>
        <taxon>Hypocreales</taxon>
        <taxon>Nectriaceae</taxon>
        <taxon>Fusarium</taxon>
        <taxon>Fusarium staphyleae species complex</taxon>
    </lineage>
</organism>
<evidence type="ECO:0000256" key="8">
    <source>
        <dbReference type="RuleBase" id="RU363111"/>
    </source>
</evidence>
<dbReference type="GO" id="GO:0016192">
    <property type="term" value="P:vesicle-mediated transport"/>
    <property type="evidence" value="ECO:0007669"/>
    <property type="project" value="InterPro"/>
</dbReference>
<keyword evidence="4 8" id="KW-0653">Protein transport</keyword>
<sequence>MPEVPSGVDLALRDSARSRPHRGPCDPPTITILNPKPNLRRTIDVAAPSPSRPLRICTPGLNRHGVFLVQRLDELPWLEPSRRAGGSGYVRLPTTEGPGAPLPAPTRREEEEGWFVLSRWDRLLIFGACNLAALACFVICFTLFPVLSLKPRKFVILWSVGSLMFLASFAAVMGPMTYFYHLFSTPRLPFTAAYFGSIILTLVFALKLHSTILTLLSALVQIACLIWYLISYFPMGSSGLRLASSFGVRQATSWMSS</sequence>
<dbReference type="AlphaFoldDB" id="A0A8H4UJD3"/>
<evidence type="ECO:0000256" key="4">
    <source>
        <dbReference type="ARBA" id="ARBA00022927"/>
    </source>
</evidence>
<comment type="subcellular location">
    <subcellularLocation>
        <location evidence="8">Golgi apparatus membrane</location>
        <topology evidence="8">Multi-pass membrane protein</topology>
    </subcellularLocation>
    <subcellularLocation>
        <location evidence="1">Membrane</location>
        <topology evidence="1">Multi-pass membrane protein</topology>
    </subcellularLocation>
</comment>
<dbReference type="InterPro" id="IPR011691">
    <property type="entry name" value="Vesicle_transpt_SFT2"/>
</dbReference>
<comment type="function">
    <text evidence="8">Nonessential protein required for the fusion of transport vesicles derived from the endocytic pathway with the Golgi complex.</text>
</comment>
<feature type="transmembrane region" description="Helical" evidence="8">
    <location>
        <begin position="154"/>
        <end position="176"/>
    </location>
</feature>